<dbReference type="InterPro" id="IPR050638">
    <property type="entry name" value="AA-Vitamin_Transporters"/>
</dbReference>
<keyword evidence="10" id="KW-1185">Reference proteome</keyword>
<feature type="transmembrane region" description="Helical" evidence="7">
    <location>
        <begin position="12"/>
        <end position="31"/>
    </location>
</feature>
<feature type="transmembrane region" description="Helical" evidence="7">
    <location>
        <begin position="151"/>
        <end position="171"/>
    </location>
</feature>
<dbReference type="GO" id="GO:0016020">
    <property type="term" value="C:membrane"/>
    <property type="evidence" value="ECO:0007669"/>
    <property type="project" value="UniProtKB-SubCell"/>
</dbReference>
<feature type="transmembrane region" description="Helical" evidence="7">
    <location>
        <begin position="99"/>
        <end position="120"/>
    </location>
</feature>
<keyword evidence="5 7" id="KW-0472">Membrane</keyword>
<evidence type="ECO:0000256" key="1">
    <source>
        <dbReference type="ARBA" id="ARBA00004141"/>
    </source>
</evidence>
<evidence type="ECO:0000256" key="3">
    <source>
        <dbReference type="ARBA" id="ARBA00022692"/>
    </source>
</evidence>
<comment type="similarity">
    <text evidence="2">Belongs to the EamA transporter family.</text>
</comment>
<accession>A0A1H7WZ24</accession>
<evidence type="ECO:0000256" key="6">
    <source>
        <dbReference type="SAM" id="MobiDB-lite"/>
    </source>
</evidence>
<evidence type="ECO:0000256" key="7">
    <source>
        <dbReference type="SAM" id="Phobius"/>
    </source>
</evidence>
<sequence>MLSYFVLVLRNRFGVVAVTALAPAVWGTTYLVTTELLPPGRPLLAAVARALPAGLLLVAITRTLPSGSWWWRAAVLGALNIGVFFALLFVGAYRLPGGVAATVGAVQPLLVAVLSAGLLGERLTARTAVAAAAGMGGVALLVLRADARLDALGVAAALGGAVVMAAGVVLSKRWTSPAPLLATTGWQLVAGGLLLLPVAFAVEGPPPAHLTAANLAGYAYLTLVGAALAYTLWFRGIRALTPTKVTFLGLLSPVVATALGWLVLGQSLGAWQGLGAAVVLAALVAVQLQPTRTAPPAPGDPGTPALVPNTPIGERS</sequence>
<evidence type="ECO:0000256" key="5">
    <source>
        <dbReference type="ARBA" id="ARBA00023136"/>
    </source>
</evidence>
<comment type="subcellular location">
    <subcellularLocation>
        <location evidence="1">Membrane</location>
        <topology evidence="1">Multi-pass membrane protein</topology>
    </subcellularLocation>
</comment>
<feature type="region of interest" description="Disordered" evidence="6">
    <location>
        <begin position="293"/>
        <end position="316"/>
    </location>
</feature>
<dbReference type="EMBL" id="FOBF01000011">
    <property type="protein sequence ID" value="SEM26534.1"/>
    <property type="molecule type" value="Genomic_DNA"/>
</dbReference>
<dbReference type="SUPFAM" id="SSF103481">
    <property type="entry name" value="Multidrug resistance efflux transporter EmrE"/>
    <property type="match status" value="2"/>
</dbReference>
<evidence type="ECO:0000259" key="8">
    <source>
        <dbReference type="Pfam" id="PF00892"/>
    </source>
</evidence>
<name>A0A1H7WZ24_9ACTN</name>
<organism evidence="9 10">
    <name type="scientific">Nonomuraea pusilla</name>
    <dbReference type="NCBI Taxonomy" id="46177"/>
    <lineage>
        <taxon>Bacteria</taxon>
        <taxon>Bacillati</taxon>
        <taxon>Actinomycetota</taxon>
        <taxon>Actinomycetes</taxon>
        <taxon>Streptosporangiales</taxon>
        <taxon>Streptosporangiaceae</taxon>
        <taxon>Nonomuraea</taxon>
    </lineage>
</organism>
<keyword evidence="3 7" id="KW-0812">Transmembrane</keyword>
<protein>
    <submittedName>
        <fullName evidence="9">Probable blue pigment (Indigoidine) exporter</fullName>
    </submittedName>
</protein>
<dbReference type="Pfam" id="PF00892">
    <property type="entry name" value="EamA"/>
    <property type="match status" value="2"/>
</dbReference>
<feature type="domain" description="EamA" evidence="8">
    <location>
        <begin position="152"/>
        <end position="285"/>
    </location>
</feature>
<dbReference type="AlphaFoldDB" id="A0A1H7WZ24"/>
<proteinExistence type="inferred from homology"/>
<evidence type="ECO:0000313" key="9">
    <source>
        <dbReference type="EMBL" id="SEM26534.1"/>
    </source>
</evidence>
<gene>
    <name evidence="9" type="ORF">SAMN05660976_04666</name>
</gene>
<feature type="transmembrane region" description="Helical" evidence="7">
    <location>
        <begin position="178"/>
        <end position="200"/>
    </location>
</feature>
<feature type="transmembrane region" description="Helical" evidence="7">
    <location>
        <begin position="127"/>
        <end position="145"/>
    </location>
</feature>
<dbReference type="InterPro" id="IPR037185">
    <property type="entry name" value="EmrE-like"/>
</dbReference>
<dbReference type="PANTHER" id="PTHR32322:SF2">
    <property type="entry name" value="EAMA DOMAIN-CONTAINING PROTEIN"/>
    <property type="match status" value="1"/>
</dbReference>
<dbReference type="Proteomes" id="UP000198953">
    <property type="component" value="Unassembled WGS sequence"/>
</dbReference>
<feature type="transmembrane region" description="Helical" evidence="7">
    <location>
        <begin position="212"/>
        <end position="233"/>
    </location>
</feature>
<dbReference type="PANTHER" id="PTHR32322">
    <property type="entry name" value="INNER MEMBRANE TRANSPORTER"/>
    <property type="match status" value="1"/>
</dbReference>
<feature type="transmembrane region" description="Helical" evidence="7">
    <location>
        <begin position="245"/>
        <end position="264"/>
    </location>
</feature>
<feature type="transmembrane region" description="Helical" evidence="7">
    <location>
        <begin position="270"/>
        <end position="288"/>
    </location>
</feature>
<dbReference type="InterPro" id="IPR000620">
    <property type="entry name" value="EamA_dom"/>
</dbReference>
<evidence type="ECO:0000256" key="2">
    <source>
        <dbReference type="ARBA" id="ARBA00007362"/>
    </source>
</evidence>
<evidence type="ECO:0000256" key="4">
    <source>
        <dbReference type="ARBA" id="ARBA00022989"/>
    </source>
</evidence>
<keyword evidence="4 7" id="KW-1133">Transmembrane helix</keyword>
<evidence type="ECO:0000313" key="10">
    <source>
        <dbReference type="Proteomes" id="UP000198953"/>
    </source>
</evidence>
<feature type="transmembrane region" description="Helical" evidence="7">
    <location>
        <begin position="73"/>
        <end position="93"/>
    </location>
</feature>
<dbReference type="STRING" id="46177.SAMN05660976_04666"/>
<feature type="domain" description="EamA" evidence="8">
    <location>
        <begin position="19"/>
        <end position="142"/>
    </location>
</feature>
<reference evidence="9 10" key="1">
    <citation type="submission" date="2016-10" db="EMBL/GenBank/DDBJ databases">
        <authorList>
            <person name="de Groot N.N."/>
        </authorList>
    </citation>
    <scope>NUCLEOTIDE SEQUENCE [LARGE SCALE GENOMIC DNA]</scope>
    <source>
        <strain evidence="9 10">DSM 43357</strain>
    </source>
</reference>
<feature type="transmembrane region" description="Helical" evidence="7">
    <location>
        <begin position="43"/>
        <end position="61"/>
    </location>
</feature>